<feature type="transmembrane region" description="Helical" evidence="5">
    <location>
        <begin position="145"/>
        <end position="164"/>
    </location>
</feature>
<keyword evidence="5" id="KW-0968">Cytoplasmic vesicle</keyword>
<comment type="subcellular location">
    <subcellularLocation>
        <location evidence="5">Golgi apparatus membrane</location>
        <topology evidence="5">Multi-pass membrane protein</topology>
    </subcellularLocation>
    <subcellularLocation>
        <location evidence="5">Cytoplasmic vesicle membrane</location>
        <topology evidence="5">Multi-pass membrane protein</topology>
    </subcellularLocation>
    <subcellularLocation>
        <location evidence="5">Endoplasmic reticulum membrane</location>
        <topology evidence="5">Multi-pass membrane protein</topology>
    </subcellularLocation>
    <subcellularLocation>
        <location evidence="1">Membrane</location>
        <topology evidence="1">Multi-pass membrane protein</topology>
    </subcellularLocation>
</comment>
<comment type="subunit">
    <text evidence="5">Homooligomer.</text>
</comment>
<feature type="transmembrane region" description="Helical" evidence="5">
    <location>
        <begin position="303"/>
        <end position="321"/>
    </location>
</feature>
<keyword evidence="5" id="KW-0333">Golgi apparatus</keyword>
<evidence type="ECO:0000313" key="8">
    <source>
        <dbReference type="Proteomes" id="UP001221142"/>
    </source>
</evidence>
<evidence type="ECO:0000256" key="6">
    <source>
        <dbReference type="SAM" id="MobiDB-lite"/>
    </source>
</evidence>
<feature type="region of interest" description="Disordered" evidence="6">
    <location>
        <begin position="328"/>
        <end position="353"/>
    </location>
</feature>
<feature type="transmembrane region" description="Helical" evidence="5">
    <location>
        <begin position="12"/>
        <end position="32"/>
    </location>
</feature>
<evidence type="ECO:0000256" key="2">
    <source>
        <dbReference type="ARBA" id="ARBA00022692"/>
    </source>
</evidence>
<feature type="transmembrane region" description="Helical" evidence="5">
    <location>
        <begin position="44"/>
        <end position="63"/>
    </location>
</feature>
<keyword evidence="5" id="KW-0256">Endoplasmic reticulum</keyword>
<sequence length="353" mass="38200">MHTPTPEPESTRLQVASVVSFYIVAALVMVFVNKFVLSEAPDLPFTFLFIQTFIAVLLLRLYALLSKTSVQSYLPLEKFELPRLNGEIIVALLPYLTVGITGLIFNTLCLANVDTAFFQIARGLLLPFTIMISSIHSQVRPQPKILAAAGIVTAGFIVGSAPTFSRSSGLSRDSSVAIFYGCMSSFVLALHAVLKKAALSRVGQSVVTLSYAGNLFMSAVLVVCLMVNGEPEAIHRRMHAAKQDWTTFMVGSAVTGVFGFLLGLANSLSIKITSPVTHMFSSAARGVIQTLLGVLIFKDIITIPRAYSITLITGGTVYYTWAQATSKPRARFPPSDIEKRGKTEPSAVKSVKE</sequence>
<dbReference type="Proteomes" id="UP001221142">
    <property type="component" value="Unassembled WGS sequence"/>
</dbReference>
<dbReference type="GO" id="GO:0030659">
    <property type="term" value="C:cytoplasmic vesicle membrane"/>
    <property type="evidence" value="ECO:0007669"/>
    <property type="project" value="UniProtKB-SubCell"/>
</dbReference>
<evidence type="ECO:0000256" key="4">
    <source>
        <dbReference type="ARBA" id="ARBA00023136"/>
    </source>
</evidence>
<accession>A0AAD7BHB6</accession>
<dbReference type="GO" id="GO:0005789">
    <property type="term" value="C:endoplasmic reticulum membrane"/>
    <property type="evidence" value="ECO:0007669"/>
    <property type="project" value="UniProtKB-SubCell"/>
</dbReference>
<keyword evidence="2 5" id="KW-0812">Transmembrane</keyword>
<dbReference type="EMBL" id="JARKIF010000016">
    <property type="protein sequence ID" value="KAJ7621064.1"/>
    <property type="molecule type" value="Genomic_DNA"/>
</dbReference>
<keyword evidence="5" id="KW-0762">Sugar transport</keyword>
<proteinExistence type="inferred from homology"/>
<evidence type="ECO:0000256" key="5">
    <source>
        <dbReference type="RuleBase" id="RU367097"/>
    </source>
</evidence>
<keyword evidence="4 5" id="KW-0472">Membrane</keyword>
<evidence type="ECO:0000313" key="7">
    <source>
        <dbReference type="EMBL" id="KAJ7621064.1"/>
    </source>
</evidence>
<name>A0AAD7BHB6_9AGAR</name>
<dbReference type="PANTHER" id="PTHR11132">
    <property type="entry name" value="SOLUTE CARRIER FAMILY 35"/>
    <property type="match status" value="1"/>
</dbReference>
<gene>
    <name evidence="7" type="ORF">FB45DRAFT_928237</name>
</gene>
<evidence type="ECO:0000256" key="1">
    <source>
        <dbReference type="ARBA" id="ARBA00004141"/>
    </source>
</evidence>
<dbReference type="AlphaFoldDB" id="A0AAD7BHB6"/>
<comment type="function">
    <text evidence="5">Involved in the import of GDP-mannose from the cytoplasm into the Golgi lumen.</text>
</comment>
<protein>
    <recommendedName>
        <fullName evidence="5">GDP-mannose transporter</fullName>
        <shortName evidence="5">GMT</shortName>
    </recommendedName>
</protein>
<dbReference type="InterPro" id="IPR050186">
    <property type="entry name" value="TPT_transporter"/>
</dbReference>
<feature type="transmembrane region" description="Helical" evidence="5">
    <location>
        <begin position="176"/>
        <end position="194"/>
    </location>
</feature>
<feature type="transmembrane region" description="Helical" evidence="5">
    <location>
        <begin position="248"/>
        <end position="268"/>
    </location>
</feature>
<keyword evidence="8" id="KW-1185">Reference proteome</keyword>
<feature type="transmembrane region" description="Helical" evidence="5">
    <location>
        <begin position="116"/>
        <end position="133"/>
    </location>
</feature>
<evidence type="ECO:0000256" key="3">
    <source>
        <dbReference type="ARBA" id="ARBA00022989"/>
    </source>
</evidence>
<keyword evidence="5" id="KW-0813">Transport</keyword>
<organism evidence="7 8">
    <name type="scientific">Roridomyces roridus</name>
    <dbReference type="NCBI Taxonomy" id="1738132"/>
    <lineage>
        <taxon>Eukaryota</taxon>
        <taxon>Fungi</taxon>
        <taxon>Dikarya</taxon>
        <taxon>Basidiomycota</taxon>
        <taxon>Agaricomycotina</taxon>
        <taxon>Agaricomycetes</taxon>
        <taxon>Agaricomycetidae</taxon>
        <taxon>Agaricales</taxon>
        <taxon>Marasmiineae</taxon>
        <taxon>Mycenaceae</taxon>
        <taxon>Roridomyces</taxon>
    </lineage>
</organism>
<dbReference type="GO" id="GO:0000139">
    <property type="term" value="C:Golgi membrane"/>
    <property type="evidence" value="ECO:0007669"/>
    <property type="project" value="UniProtKB-SubCell"/>
</dbReference>
<keyword evidence="3 5" id="KW-1133">Transmembrane helix</keyword>
<feature type="transmembrane region" description="Helical" evidence="5">
    <location>
        <begin position="206"/>
        <end position="228"/>
    </location>
</feature>
<feature type="transmembrane region" description="Helical" evidence="5">
    <location>
        <begin position="84"/>
        <end position="104"/>
    </location>
</feature>
<comment type="similarity">
    <text evidence="5">Belongs to the TPT transporter family. SLC35D subfamily.</text>
</comment>
<reference evidence="7" key="1">
    <citation type="submission" date="2023-03" db="EMBL/GenBank/DDBJ databases">
        <title>Massive genome expansion in bonnet fungi (Mycena s.s.) driven by repeated elements and novel gene families across ecological guilds.</title>
        <authorList>
            <consortium name="Lawrence Berkeley National Laboratory"/>
            <person name="Harder C.B."/>
            <person name="Miyauchi S."/>
            <person name="Viragh M."/>
            <person name="Kuo A."/>
            <person name="Thoen E."/>
            <person name="Andreopoulos B."/>
            <person name="Lu D."/>
            <person name="Skrede I."/>
            <person name="Drula E."/>
            <person name="Henrissat B."/>
            <person name="Morin E."/>
            <person name="Kohler A."/>
            <person name="Barry K."/>
            <person name="LaButti K."/>
            <person name="Morin E."/>
            <person name="Salamov A."/>
            <person name="Lipzen A."/>
            <person name="Mereny Z."/>
            <person name="Hegedus B."/>
            <person name="Baldrian P."/>
            <person name="Stursova M."/>
            <person name="Weitz H."/>
            <person name="Taylor A."/>
            <person name="Grigoriev I.V."/>
            <person name="Nagy L.G."/>
            <person name="Martin F."/>
            <person name="Kauserud H."/>
        </authorList>
    </citation>
    <scope>NUCLEOTIDE SEQUENCE</scope>
    <source>
        <strain evidence="7">9284</strain>
    </source>
</reference>
<comment type="caution">
    <text evidence="7">The sequence shown here is derived from an EMBL/GenBank/DDBJ whole genome shotgun (WGS) entry which is preliminary data.</text>
</comment>